<dbReference type="PANTHER" id="PTHR43065:SF10">
    <property type="entry name" value="PEROXIDE STRESS-ACTIVATED HISTIDINE KINASE MAK3"/>
    <property type="match status" value="1"/>
</dbReference>
<evidence type="ECO:0000256" key="4">
    <source>
        <dbReference type="ARBA" id="ARBA00022679"/>
    </source>
</evidence>
<feature type="domain" description="Histidine kinase" evidence="9">
    <location>
        <begin position="1"/>
        <end position="64"/>
    </location>
</feature>
<evidence type="ECO:0000256" key="8">
    <source>
        <dbReference type="ARBA" id="ARBA00023012"/>
    </source>
</evidence>
<proteinExistence type="predicted"/>
<evidence type="ECO:0000256" key="5">
    <source>
        <dbReference type="ARBA" id="ARBA00022741"/>
    </source>
</evidence>
<protein>
    <recommendedName>
        <fullName evidence="2">histidine kinase</fullName>
        <ecNumber evidence="2">2.7.13.3</ecNumber>
    </recommendedName>
</protein>
<dbReference type="GO" id="GO:0004673">
    <property type="term" value="F:protein histidine kinase activity"/>
    <property type="evidence" value="ECO:0007669"/>
    <property type="project" value="UniProtKB-EC"/>
</dbReference>
<gene>
    <name evidence="10" type="ORF">V3330_18130</name>
</gene>
<reference evidence="10 11" key="1">
    <citation type="submission" date="2024-02" db="EMBL/GenBank/DDBJ databases">
        <title>A novel Wenzhouxiangellaceae bacterium, isolated from coastal sediments.</title>
        <authorList>
            <person name="Du Z.-J."/>
            <person name="Ye Y.-Q."/>
            <person name="Zhang X.-Y."/>
        </authorList>
    </citation>
    <scope>NUCLEOTIDE SEQUENCE [LARGE SCALE GENOMIC DNA]</scope>
    <source>
        <strain evidence="10 11">CH-27</strain>
    </source>
</reference>
<keyword evidence="5" id="KW-0547">Nucleotide-binding</keyword>
<dbReference type="PRINTS" id="PR00344">
    <property type="entry name" value="BCTRLSENSOR"/>
</dbReference>
<sequence>MKSFEGQNWLRLEIEDSGPGFPAEILERPFEPRVSRKSGGSGLGLAICRRIVTEHDGRITLANEGPYAEPASPRP</sequence>
<evidence type="ECO:0000256" key="6">
    <source>
        <dbReference type="ARBA" id="ARBA00022777"/>
    </source>
</evidence>
<dbReference type="InterPro" id="IPR003594">
    <property type="entry name" value="HATPase_dom"/>
</dbReference>
<keyword evidence="4" id="KW-0808">Transferase</keyword>
<keyword evidence="3" id="KW-0597">Phosphoprotein</keyword>
<comment type="caution">
    <text evidence="10">The sequence shown here is derived from an EMBL/GenBank/DDBJ whole genome shotgun (WGS) entry which is preliminary data.</text>
</comment>
<comment type="catalytic activity">
    <reaction evidence="1">
        <text>ATP + protein L-histidine = ADP + protein N-phospho-L-histidine.</text>
        <dbReference type="EC" id="2.7.13.3"/>
    </reaction>
</comment>
<evidence type="ECO:0000313" key="11">
    <source>
        <dbReference type="Proteomes" id="UP001359886"/>
    </source>
</evidence>
<keyword evidence="6" id="KW-0418">Kinase</keyword>
<dbReference type="EC" id="2.7.13.3" evidence="2"/>
<organism evidence="10 11">
    <name type="scientific">Elongatibacter sediminis</name>
    <dbReference type="NCBI Taxonomy" id="3119006"/>
    <lineage>
        <taxon>Bacteria</taxon>
        <taxon>Pseudomonadati</taxon>
        <taxon>Pseudomonadota</taxon>
        <taxon>Gammaproteobacteria</taxon>
        <taxon>Chromatiales</taxon>
        <taxon>Wenzhouxiangellaceae</taxon>
        <taxon>Elongatibacter</taxon>
    </lineage>
</organism>
<accession>A0AAW9RID8</accession>
<dbReference type="InterPro" id="IPR005467">
    <property type="entry name" value="His_kinase_dom"/>
</dbReference>
<dbReference type="PANTHER" id="PTHR43065">
    <property type="entry name" value="SENSOR HISTIDINE KINASE"/>
    <property type="match status" value="1"/>
</dbReference>
<dbReference type="Gene3D" id="3.30.565.10">
    <property type="entry name" value="Histidine kinase-like ATPase, C-terminal domain"/>
    <property type="match status" value="1"/>
</dbReference>
<dbReference type="PROSITE" id="PS50109">
    <property type="entry name" value="HIS_KIN"/>
    <property type="match status" value="1"/>
</dbReference>
<dbReference type="InterPro" id="IPR036890">
    <property type="entry name" value="HATPase_C_sf"/>
</dbReference>
<keyword evidence="7 10" id="KW-0067">ATP-binding</keyword>
<dbReference type="InterPro" id="IPR004358">
    <property type="entry name" value="Sig_transdc_His_kin-like_C"/>
</dbReference>
<evidence type="ECO:0000256" key="2">
    <source>
        <dbReference type="ARBA" id="ARBA00012438"/>
    </source>
</evidence>
<evidence type="ECO:0000256" key="7">
    <source>
        <dbReference type="ARBA" id="ARBA00022840"/>
    </source>
</evidence>
<dbReference type="RefSeq" id="WP_354696917.1">
    <property type="nucleotide sequence ID" value="NZ_JAZHOG010000015.1"/>
</dbReference>
<evidence type="ECO:0000259" key="9">
    <source>
        <dbReference type="PROSITE" id="PS50109"/>
    </source>
</evidence>
<keyword evidence="8" id="KW-0902">Two-component regulatory system</keyword>
<dbReference type="AlphaFoldDB" id="A0AAW9RID8"/>
<evidence type="ECO:0000256" key="1">
    <source>
        <dbReference type="ARBA" id="ARBA00000085"/>
    </source>
</evidence>
<dbReference type="GO" id="GO:0005524">
    <property type="term" value="F:ATP binding"/>
    <property type="evidence" value="ECO:0007669"/>
    <property type="project" value="UniProtKB-KW"/>
</dbReference>
<name>A0AAW9RID8_9GAMM</name>
<dbReference type="Pfam" id="PF02518">
    <property type="entry name" value="HATPase_c"/>
    <property type="match status" value="1"/>
</dbReference>
<dbReference type="SUPFAM" id="SSF55874">
    <property type="entry name" value="ATPase domain of HSP90 chaperone/DNA topoisomerase II/histidine kinase"/>
    <property type="match status" value="1"/>
</dbReference>
<dbReference type="EMBL" id="JAZHOG010000015">
    <property type="protein sequence ID" value="MEJ8569551.1"/>
    <property type="molecule type" value="Genomic_DNA"/>
</dbReference>
<dbReference type="Proteomes" id="UP001359886">
    <property type="component" value="Unassembled WGS sequence"/>
</dbReference>
<evidence type="ECO:0000256" key="3">
    <source>
        <dbReference type="ARBA" id="ARBA00022553"/>
    </source>
</evidence>
<dbReference type="GO" id="GO:0000160">
    <property type="term" value="P:phosphorelay signal transduction system"/>
    <property type="evidence" value="ECO:0007669"/>
    <property type="project" value="UniProtKB-KW"/>
</dbReference>
<evidence type="ECO:0000313" key="10">
    <source>
        <dbReference type="EMBL" id="MEJ8569551.1"/>
    </source>
</evidence>
<keyword evidence="11" id="KW-1185">Reference proteome</keyword>